<proteinExistence type="predicted"/>
<gene>
    <name evidence="2" type="ORF">KXQ929_LOCUS53129</name>
</gene>
<feature type="domain" description="Dynein heavy chain linker" evidence="1">
    <location>
        <begin position="5"/>
        <end position="126"/>
    </location>
</feature>
<dbReference type="GO" id="GO:0007018">
    <property type="term" value="P:microtubule-based movement"/>
    <property type="evidence" value="ECO:0007669"/>
    <property type="project" value="InterPro"/>
</dbReference>
<sequence length="126" mass="14810">MAVRPKKELTFAKCLEMGLQKHIEVITKVAEKAAKEFSIEQQLDKMEQEWKPIRFEVLPYKQTGTYIIKASEDISQMLDDHIVATQSMSFSPFKKAFEERIASWENKLKITQEVLDEWLACQRSWL</sequence>
<dbReference type="Gene3D" id="1.20.140.100">
    <property type="entry name" value="Dynein heavy chain, N-terminal domain 2"/>
    <property type="match status" value="1"/>
</dbReference>
<feature type="non-terminal residue" evidence="2">
    <location>
        <position position="126"/>
    </location>
</feature>
<dbReference type="InterPro" id="IPR042222">
    <property type="entry name" value="Dynein_2_N"/>
</dbReference>
<organism evidence="2 3">
    <name type="scientific">Adineta steineri</name>
    <dbReference type="NCBI Taxonomy" id="433720"/>
    <lineage>
        <taxon>Eukaryota</taxon>
        <taxon>Metazoa</taxon>
        <taxon>Spiralia</taxon>
        <taxon>Gnathifera</taxon>
        <taxon>Rotifera</taxon>
        <taxon>Eurotatoria</taxon>
        <taxon>Bdelloidea</taxon>
        <taxon>Adinetida</taxon>
        <taxon>Adinetidae</taxon>
        <taxon>Adineta</taxon>
    </lineage>
</organism>
<evidence type="ECO:0000313" key="3">
    <source>
        <dbReference type="Proteomes" id="UP000663868"/>
    </source>
</evidence>
<reference evidence="2" key="1">
    <citation type="submission" date="2021-02" db="EMBL/GenBank/DDBJ databases">
        <authorList>
            <person name="Nowell W R."/>
        </authorList>
    </citation>
    <scope>NUCLEOTIDE SEQUENCE</scope>
</reference>
<evidence type="ECO:0000313" key="2">
    <source>
        <dbReference type="EMBL" id="CAF4436885.1"/>
    </source>
</evidence>
<protein>
    <recommendedName>
        <fullName evidence="1">Dynein heavy chain linker domain-containing protein</fullName>
    </recommendedName>
</protein>
<comment type="caution">
    <text evidence="2">The sequence shown here is derived from an EMBL/GenBank/DDBJ whole genome shotgun (WGS) entry which is preliminary data.</text>
</comment>
<dbReference type="GO" id="GO:0051959">
    <property type="term" value="F:dynein light intermediate chain binding"/>
    <property type="evidence" value="ECO:0007669"/>
    <property type="project" value="InterPro"/>
</dbReference>
<evidence type="ECO:0000259" key="1">
    <source>
        <dbReference type="Pfam" id="PF08393"/>
    </source>
</evidence>
<dbReference type="EMBL" id="CAJOBB010029431">
    <property type="protein sequence ID" value="CAF4436885.1"/>
    <property type="molecule type" value="Genomic_DNA"/>
</dbReference>
<dbReference type="InterPro" id="IPR013602">
    <property type="entry name" value="Dynein_heavy_linker"/>
</dbReference>
<dbReference type="GO" id="GO:0030286">
    <property type="term" value="C:dynein complex"/>
    <property type="evidence" value="ECO:0007669"/>
    <property type="project" value="InterPro"/>
</dbReference>
<accession>A0A820RFB5</accession>
<dbReference type="Gene3D" id="1.10.287.2620">
    <property type="match status" value="1"/>
</dbReference>
<dbReference type="GO" id="GO:0045505">
    <property type="term" value="F:dynein intermediate chain binding"/>
    <property type="evidence" value="ECO:0007669"/>
    <property type="project" value="InterPro"/>
</dbReference>
<dbReference type="InterPro" id="IPR026983">
    <property type="entry name" value="DHC"/>
</dbReference>
<dbReference type="AlphaFoldDB" id="A0A820RFB5"/>
<dbReference type="Pfam" id="PF08393">
    <property type="entry name" value="DHC_N2"/>
    <property type="match status" value="1"/>
</dbReference>
<dbReference type="Proteomes" id="UP000663868">
    <property type="component" value="Unassembled WGS sequence"/>
</dbReference>
<dbReference type="PANTHER" id="PTHR45703:SF28">
    <property type="entry name" value="DYNEINS HEAVY CHAIN"/>
    <property type="match status" value="1"/>
</dbReference>
<name>A0A820RFB5_9BILA</name>
<dbReference type="PANTHER" id="PTHR45703">
    <property type="entry name" value="DYNEIN HEAVY CHAIN"/>
    <property type="match status" value="1"/>
</dbReference>